<dbReference type="Pfam" id="PF07007">
    <property type="entry name" value="LprI"/>
    <property type="match status" value="1"/>
</dbReference>
<keyword evidence="1" id="KW-0732">Signal</keyword>
<organism evidence="3 5">
    <name type="scientific">Aquipseudomonas alcaligenes</name>
    <name type="common">Pseudomonas alcaligenes</name>
    <dbReference type="NCBI Taxonomy" id="43263"/>
    <lineage>
        <taxon>Bacteria</taxon>
        <taxon>Pseudomonadati</taxon>
        <taxon>Pseudomonadota</taxon>
        <taxon>Gammaproteobacteria</taxon>
        <taxon>Pseudomonadales</taxon>
        <taxon>Pseudomonadaceae</taxon>
        <taxon>Aquipseudomonas</taxon>
    </lineage>
</organism>
<dbReference type="EMBL" id="BPMS01000001">
    <property type="protein sequence ID" value="GIZ86674.1"/>
    <property type="molecule type" value="Genomic_DNA"/>
</dbReference>
<comment type="caution">
    <text evidence="3">The sequence shown here is derived from an EMBL/GenBank/DDBJ whole genome shotgun (WGS) entry which is preliminary data.</text>
</comment>
<dbReference type="Proteomes" id="UP000887212">
    <property type="component" value="Unassembled WGS sequence"/>
</dbReference>
<dbReference type="InterPro" id="IPR009739">
    <property type="entry name" value="LprI-like_N"/>
</dbReference>
<evidence type="ECO:0000313" key="4">
    <source>
        <dbReference type="EMBL" id="GIZ91562.1"/>
    </source>
</evidence>
<evidence type="ECO:0000313" key="6">
    <source>
        <dbReference type="Proteomes" id="UP000887228"/>
    </source>
</evidence>
<dbReference type="AlphaFoldDB" id="A0AA37CC69"/>
<evidence type="ECO:0000313" key="5">
    <source>
        <dbReference type="Proteomes" id="UP000887212"/>
    </source>
</evidence>
<accession>A0AA37CC69</accession>
<feature type="chain" id="PRO_5041381351" description="Lysozyme inhibitor LprI-like N-terminal domain-containing protein" evidence="1">
    <location>
        <begin position="19"/>
        <end position="143"/>
    </location>
</feature>
<feature type="signal peptide" evidence="1">
    <location>
        <begin position="1"/>
        <end position="18"/>
    </location>
</feature>
<evidence type="ECO:0000259" key="2">
    <source>
        <dbReference type="Pfam" id="PF07007"/>
    </source>
</evidence>
<dbReference type="EMBL" id="BPMT01000001">
    <property type="protein sequence ID" value="GIZ91562.1"/>
    <property type="molecule type" value="Genomic_DNA"/>
</dbReference>
<reference evidence="3 6" key="1">
    <citation type="submission" date="2021-07" db="EMBL/GenBank/DDBJ databases">
        <title>Whole genome sequencing of carbapenem-resistant Pseudomonas spp. isolated in Japan.</title>
        <authorList>
            <person name="Suzuki M."/>
            <person name="Maehana S."/>
            <person name="Kitasato H."/>
        </authorList>
    </citation>
    <scope>NUCLEOTIDE SEQUENCE</scope>
    <source>
        <strain evidence="3">KAM435</strain>
        <strain evidence="4 6">KAM436</strain>
    </source>
</reference>
<dbReference type="RefSeq" id="WP_203791821.1">
    <property type="nucleotide sequence ID" value="NZ_AP024354.1"/>
</dbReference>
<protein>
    <recommendedName>
        <fullName evidence="2">Lysozyme inhibitor LprI-like N-terminal domain-containing protein</fullName>
    </recommendedName>
</protein>
<name>A0AA37CC69_AQUAC</name>
<feature type="domain" description="Lysozyme inhibitor LprI-like N-terminal" evidence="2">
    <location>
        <begin position="48"/>
        <end position="131"/>
    </location>
</feature>
<dbReference type="Proteomes" id="UP000887228">
    <property type="component" value="Unassembled WGS sequence"/>
</dbReference>
<proteinExistence type="predicted"/>
<sequence>MKIHKIIIMLTLSMNAYAIEFTISEDGYNASAKKPVECFDVGDNIVRNTCIAYFQEQSSKQLEETLEIMKKRVTRDSSLFNEAQRNWAAFKASECKLESIPGYAYRDPETQVYLFYEVCSAEMNIQRVEQLKNIQLGCDSCVQ</sequence>
<evidence type="ECO:0000313" key="3">
    <source>
        <dbReference type="EMBL" id="GIZ86674.1"/>
    </source>
</evidence>
<dbReference type="Gene3D" id="1.20.1270.180">
    <property type="match status" value="1"/>
</dbReference>
<gene>
    <name evidence="3" type="ORF">KAM435_00010</name>
    <name evidence="4" type="ORF">KAM436_05300</name>
</gene>
<evidence type="ECO:0000256" key="1">
    <source>
        <dbReference type="SAM" id="SignalP"/>
    </source>
</evidence>